<dbReference type="Pfam" id="PF02536">
    <property type="entry name" value="mTERF"/>
    <property type="match status" value="3"/>
</dbReference>
<evidence type="ECO:0000313" key="3">
    <source>
        <dbReference type="EMBL" id="CAB9525496.1"/>
    </source>
</evidence>
<reference evidence="3" key="1">
    <citation type="submission" date="2020-06" db="EMBL/GenBank/DDBJ databases">
        <authorList>
            <consortium name="Plant Systems Biology data submission"/>
        </authorList>
    </citation>
    <scope>NUCLEOTIDE SEQUENCE</scope>
    <source>
        <strain evidence="3">D6</strain>
    </source>
</reference>
<comment type="similarity">
    <text evidence="1">Belongs to the mTERF family.</text>
</comment>
<dbReference type="Gene3D" id="1.25.70.10">
    <property type="entry name" value="Transcription termination factor 3, mitochondrial"/>
    <property type="match status" value="2"/>
</dbReference>
<evidence type="ECO:0000256" key="1">
    <source>
        <dbReference type="ARBA" id="ARBA00007692"/>
    </source>
</evidence>
<keyword evidence="2" id="KW-0809">Transit peptide</keyword>
<name>A0A9N8ETZ3_9STRA</name>
<dbReference type="GO" id="GO:0003676">
    <property type="term" value="F:nucleic acid binding"/>
    <property type="evidence" value="ECO:0007669"/>
    <property type="project" value="InterPro"/>
</dbReference>
<keyword evidence="4" id="KW-1185">Reference proteome</keyword>
<evidence type="ECO:0000313" key="4">
    <source>
        <dbReference type="Proteomes" id="UP001153069"/>
    </source>
</evidence>
<dbReference type="SMART" id="SM00733">
    <property type="entry name" value="Mterf"/>
    <property type="match status" value="9"/>
</dbReference>
<sequence>MTKKETAKVIQRGPQLLSCREANILQTADWIQDYLQLNDKTLKKIIITNPSILGYSVTTLAGKTKYYQETFGWSIQDLVKVLTAFHIMSLSIEENLEPKRKWLHKTLNVTNDGISKLIQKNPVLLSANLDDMVDRLEFLQGQLELNSTEAIQKFVWKAPGIFVFTKGLLEEKIMWFQSSSLGLTKREMSKVIRSQPTLLASSIENNLEPTLQWLNDRFGQTETKNLVTSLPSILVCSVPKKLEPQLRYLQVLFELNETELSSMVCKLPSILGFTQTSLEEKLQFYATCVGSRPEALEFISRNPRLFSASLGNRLIPRWEQVMELDLPERGFTVPISILATYTNTRWELYLARRRKLIVNSGD</sequence>
<dbReference type="EMBL" id="CAICTM010001682">
    <property type="protein sequence ID" value="CAB9525496.1"/>
    <property type="molecule type" value="Genomic_DNA"/>
</dbReference>
<protein>
    <submittedName>
        <fullName evidence="3">Mitochondrial transcription termination</fullName>
    </submittedName>
</protein>
<dbReference type="OrthoDB" id="187447at2759"/>
<comment type="caution">
    <text evidence="3">The sequence shown here is derived from an EMBL/GenBank/DDBJ whole genome shotgun (WGS) entry which is preliminary data.</text>
</comment>
<organism evidence="3 4">
    <name type="scientific">Seminavis robusta</name>
    <dbReference type="NCBI Taxonomy" id="568900"/>
    <lineage>
        <taxon>Eukaryota</taxon>
        <taxon>Sar</taxon>
        <taxon>Stramenopiles</taxon>
        <taxon>Ochrophyta</taxon>
        <taxon>Bacillariophyta</taxon>
        <taxon>Bacillariophyceae</taxon>
        <taxon>Bacillariophycidae</taxon>
        <taxon>Naviculales</taxon>
        <taxon>Naviculaceae</taxon>
        <taxon>Seminavis</taxon>
    </lineage>
</organism>
<proteinExistence type="inferred from homology"/>
<evidence type="ECO:0000256" key="2">
    <source>
        <dbReference type="ARBA" id="ARBA00022946"/>
    </source>
</evidence>
<dbReference type="PANTHER" id="PTHR13068">
    <property type="entry name" value="CGI-12 PROTEIN-RELATED"/>
    <property type="match status" value="1"/>
</dbReference>
<dbReference type="InterPro" id="IPR003690">
    <property type="entry name" value="MTERF"/>
</dbReference>
<dbReference type="Proteomes" id="UP001153069">
    <property type="component" value="Unassembled WGS sequence"/>
</dbReference>
<gene>
    <name evidence="3" type="ORF">SEMRO_1684_G291020.1</name>
</gene>
<dbReference type="PANTHER" id="PTHR13068:SF112">
    <property type="entry name" value="TRANSCRIPTION TERMINATION FACTOR 3, MITOCHONDRIAL"/>
    <property type="match status" value="1"/>
</dbReference>
<dbReference type="AlphaFoldDB" id="A0A9N8ETZ3"/>
<dbReference type="InterPro" id="IPR038538">
    <property type="entry name" value="MTERF_sf"/>
</dbReference>
<accession>A0A9N8ETZ3</accession>